<accession>A0A133VAM6</accession>
<name>A0A133VAM6_9EURY</name>
<dbReference type="InterPro" id="IPR021799">
    <property type="entry name" value="PIN-like_prokaryotic"/>
</dbReference>
<evidence type="ECO:0008006" key="3">
    <source>
        <dbReference type="Google" id="ProtNLM"/>
    </source>
</evidence>
<sequence length="159" mass="17701">MVVCDSAPLIHLSRVNELGLLKDLFGEVNIPPSIYREVVEEARELGKPWVSTIEGAIDDGWLKVTKIRGRKKIKKLAESEKIQIEDAEVLYLAKDLATSLVTSDGWLIKIAKGIGVETLWTTTLVLLAIKEGKMSKRKGKNLLRELITSGLYVKPDVYA</sequence>
<reference evidence="1 2" key="1">
    <citation type="journal article" date="2016" name="Sci. Rep.">
        <title>Metabolic traits of an uncultured archaeal lineage -MSBL1- from brine pools of the Red Sea.</title>
        <authorList>
            <person name="Mwirichia R."/>
            <person name="Alam I."/>
            <person name="Rashid M."/>
            <person name="Vinu M."/>
            <person name="Ba-Alawi W."/>
            <person name="Anthony Kamau A."/>
            <person name="Kamanda Ngugi D."/>
            <person name="Goker M."/>
            <person name="Klenk H.P."/>
            <person name="Bajic V."/>
            <person name="Stingl U."/>
        </authorList>
    </citation>
    <scope>NUCLEOTIDE SEQUENCE [LARGE SCALE GENOMIC DNA]</scope>
    <source>
        <strain evidence="1">SCGC-AAA261O19</strain>
    </source>
</reference>
<dbReference type="AlphaFoldDB" id="A0A133VAM6"/>
<organism evidence="1 2">
    <name type="scientific">candidate division MSBL1 archaeon SCGC-AAA261O19</name>
    <dbReference type="NCBI Taxonomy" id="1698277"/>
    <lineage>
        <taxon>Archaea</taxon>
        <taxon>Methanobacteriati</taxon>
        <taxon>Methanobacteriota</taxon>
        <taxon>candidate division MSBL1</taxon>
    </lineage>
</organism>
<evidence type="ECO:0000313" key="1">
    <source>
        <dbReference type="EMBL" id="KXB03493.1"/>
    </source>
</evidence>
<dbReference type="PANTHER" id="PTHR39550">
    <property type="entry name" value="SLL0658 PROTEIN"/>
    <property type="match status" value="1"/>
</dbReference>
<dbReference type="InterPro" id="IPR029060">
    <property type="entry name" value="PIN-like_dom_sf"/>
</dbReference>
<protein>
    <recommendedName>
        <fullName evidence="3">PIN domain-containing protein</fullName>
    </recommendedName>
</protein>
<feature type="non-terminal residue" evidence="1">
    <location>
        <position position="159"/>
    </location>
</feature>
<dbReference type="SUPFAM" id="SSF88723">
    <property type="entry name" value="PIN domain-like"/>
    <property type="match status" value="1"/>
</dbReference>
<comment type="caution">
    <text evidence="1">The sequence shown here is derived from an EMBL/GenBank/DDBJ whole genome shotgun (WGS) entry which is preliminary data.</text>
</comment>
<dbReference type="Proteomes" id="UP000070076">
    <property type="component" value="Unassembled WGS sequence"/>
</dbReference>
<dbReference type="EMBL" id="LHYB01000067">
    <property type="protein sequence ID" value="KXB03493.1"/>
    <property type="molecule type" value="Genomic_DNA"/>
</dbReference>
<gene>
    <name evidence="1" type="ORF">AKJ48_03820</name>
</gene>
<dbReference type="PANTHER" id="PTHR39550:SF1">
    <property type="entry name" value="SLL0658 PROTEIN"/>
    <property type="match status" value="1"/>
</dbReference>
<proteinExistence type="predicted"/>
<dbReference type="Pfam" id="PF11848">
    <property type="entry name" value="DUF3368"/>
    <property type="match status" value="1"/>
</dbReference>
<keyword evidence="2" id="KW-1185">Reference proteome</keyword>
<evidence type="ECO:0000313" key="2">
    <source>
        <dbReference type="Proteomes" id="UP000070076"/>
    </source>
</evidence>